<dbReference type="Proteomes" id="UP000001460">
    <property type="component" value="Unassembled WGS sequence"/>
</dbReference>
<keyword evidence="4" id="KW-0812">Transmembrane</keyword>
<keyword evidence="6" id="KW-1185">Reference proteome</keyword>
<dbReference type="PRINTS" id="PR00080">
    <property type="entry name" value="SDRFAMILY"/>
</dbReference>
<keyword evidence="4" id="KW-0472">Membrane</keyword>
<feature type="transmembrane region" description="Helical" evidence="4">
    <location>
        <begin position="277"/>
        <end position="295"/>
    </location>
</feature>
<organism evidence="5 6">
    <name type="scientific">Cryptosporidium muris (strain RN66)</name>
    <dbReference type="NCBI Taxonomy" id="441375"/>
    <lineage>
        <taxon>Eukaryota</taxon>
        <taxon>Sar</taxon>
        <taxon>Alveolata</taxon>
        <taxon>Apicomplexa</taxon>
        <taxon>Conoidasida</taxon>
        <taxon>Coccidia</taxon>
        <taxon>Eucoccidiorida</taxon>
        <taxon>Eimeriorina</taxon>
        <taxon>Cryptosporidiidae</taxon>
        <taxon>Cryptosporidium</taxon>
    </lineage>
</organism>
<dbReference type="PIRSF" id="PIRSF000126">
    <property type="entry name" value="11-beta-HSD1"/>
    <property type="match status" value="1"/>
</dbReference>
<dbReference type="OMA" id="LVAPGMM"/>
<evidence type="ECO:0000256" key="2">
    <source>
        <dbReference type="ARBA" id="ARBA00023002"/>
    </source>
</evidence>
<dbReference type="OrthoDB" id="1393670at2759"/>
<dbReference type="PANTHER" id="PTHR43899">
    <property type="entry name" value="RH59310P"/>
    <property type="match status" value="1"/>
</dbReference>
<dbReference type="EC" id="1.1.1.62" evidence="5"/>
<dbReference type="PANTHER" id="PTHR43899:SF13">
    <property type="entry name" value="RH59310P"/>
    <property type="match status" value="1"/>
</dbReference>
<dbReference type="Pfam" id="PF00106">
    <property type="entry name" value="adh_short"/>
    <property type="match status" value="1"/>
</dbReference>
<dbReference type="EMBL" id="DS989732">
    <property type="protein sequence ID" value="EEA07240.1"/>
    <property type="molecule type" value="Genomic_DNA"/>
</dbReference>
<reference evidence="5" key="1">
    <citation type="submission" date="2008-06" db="EMBL/GenBank/DDBJ databases">
        <authorList>
            <person name="Lorenzi H."/>
            <person name="Inman J."/>
            <person name="Miller J."/>
            <person name="Schobel S."/>
            <person name="Amedeo P."/>
            <person name="Caler E.V."/>
            <person name="da Silva J."/>
        </authorList>
    </citation>
    <scope>NUCLEOTIDE SEQUENCE [LARGE SCALE GENOMIC DNA]</scope>
    <source>
        <strain evidence="5">RN66</strain>
    </source>
</reference>
<dbReference type="VEuPathDB" id="CryptoDB:CMU_001110"/>
<dbReference type="RefSeq" id="XP_002141589.1">
    <property type="nucleotide sequence ID" value="XM_002141553.1"/>
</dbReference>
<keyword evidence="2 5" id="KW-0560">Oxidoreductase</keyword>
<dbReference type="InterPro" id="IPR051019">
    <property type="entry name" value="VLCFA-Steroid_DH"/>
</dbReference>
<gene>
    <name evidence="5" type="ORF">CMU_001110</name>
</gene>
<comment type="similarity">
    <text evidence="1 3">Belongs to the short-chain dehydrogenases/reductases (SDR) family.</text>
</comment>
<dbReference type="Gene3D" id="3.40.50.720">
    <property type="entry name" value="NAD(P)-binding Rossmann-like Domain"/>
    <property type="match status" value="1"/>
</dbReference>
<dbReference type="PRINTS" id="PR00081">
    <property type="entry name" value="GDHRDH"/>
</dbReference>
<protein>
    <submittedName>
        <fullName evidence="5">Oxidoreductase, short chain dehydrogenase/reductase family protein</fullName>
        <ecNumber evidence="5">1.1.1.62</ecNumber>
    </submittedName>
</protein>
<dbReference type="GO" id="GO:0004303">
    <property type="term" value="F:estradiol 17-beta-dehydrogenase [NAD(P)+] activity"/>
    <property type="evidence" value="ECO:0007669"/>
    <property type="project" value="UniProtKB-EC"/>
</dbReference>
<feature type="transmembrane region" description="Helical" evidence="4">
    <location>
        <begin position="6"/>
        <end position="27"/>
    </location>
</feature>
<evidence type="ECO:0000313" key="5">
    <source>
        <dbReference type="EMBL" id="EEA07240.1"/>
    </source>
</evidence>
<proteinExistence type="inferred from homology"/>
<dbReference type="CDD" id="cd05356">
    <property type="entry name" value="17beta-HSD1_like_SDR_c"/>
    <property type="match status" value="1"/>
</dbReference>
<dbReference type="eggNOG" id="ENOG502QRPU">
    <property type="taxonomic scope" value="Eukaryota"/>
</dbReference>
<name>B6AG99_CRYMR</name>
<evidence type="ECO:0000256" key="4">
    <source>
        <dbReference type="SAM" id="Phobius"/>
    </source>
</evidence>
<keyword evidence="4" id="KW-1133">Transmembrane helix</keyword>
<feature type="transmembrane region" description="Helical" evidence="4">
    <location>
        <begin position="175"/>
        <end position="195"/>
    </location>
</feature>
<evidence type="ECO:0000256" key="3">
    <source>
        <dbReference type="RuleBase" id="RU000363"/>
    </source>
</evidence>
<evidence type="ECO:0000256" key="1">
    <source>
        <dbReference type="ARBA" id="ARBA00006484"/>
    </source>
</evidence>
<dbReference type="InterPro" id="IPR036291">
    <property type="entry name" value="NAD(P)-bd_dom_sf"/>
</dbReference>
<dbReference type="STRING" id="441375.B6AG99"/>
<dbReference type="GeneID" id="6996665"/>
<sequence length="308" mass="35006">MISNIFTLIGQISIFQYVYALFTSLYTSAFRSSKKPRDFGKWAIVTGATDGIGKAMAIELYKHGLNLMIIGRNKGKLSNTALEMRNLQIYPEPEIKEVVMDFSDPSGYDQLNEEIKKLDDIGILVNNAGVGYPYPQYFDELDVSLINEIIDVNIRGVFMMTKMVYGKMKEQRRGAILCIGSGFSELTSAPLYSIYASSKKAIQNFCNNLQIESSAYNIVVQCQILFIVMTKLSKMKKETLFVIPPQKMAQESIRELCKGGLIWSTICPYWAHKLQLIFANLIPTFIWNSLILWKLRSIRDRALKKKVA</sequence>
<evidence type="ECO:0000313" key="6">
    <source>
        <dbReference type="Proteomes" id="UP000001460"/>
    </source>
</evidence>
<accession>B6AG99</accession>
<dbReference type="SUPFAM" id="SSF51735">
    <property type="entry name" value="NAD(P)-binding Rossmann-fold domains"/>
    <property type="match status" value="1"/>
</dbReference>
<dbReference type="InterPro" id="IPR002347">
    <property type="entry name" value="SDR_fam"/>
</dbReference>
<dbReference type="AlphaFoldDB" id="B6AG99"/>